<name>A0A5B9PGB2_9BACT</name>
<gene>
    <name evidence="1" type="ORF">MFFC18_35370</name>
</gene>
<evidence type="ECO:0000313" key="1">
    <source>
        <dbReference type="EMBL" id="QEG23636.1"/>
    </source>
</evidence>
<organism evidence="1 2">
    <name type="scientific">Mariniblastus fucicola</name>
    <dbReference type="NCBI Taxonomy" id="980251"/>
    <lineage>
        <taxon>Bacteria</taxon>
        <taxon>Pseudomonadati</taxon>
        <taxon>Planctomycetota</taxon>
        <taxon>Planctomycetia</taxon>
        <taxon>Pirellulales</taxon>
        <taxon>Pirellulaceae</taxon>
        <taxon>Mariniblastus</taxon>
    </lineage>
</organism>
<proteinExistence type="predicted"/>
<keyword evidence="2" id="KW-1185">Reference proteome</keyword>
<evidence type="ECO:0008006" key="3">
    <source>
        <dbReference type="Google" id="ProtNLM"/>
    </source>
</evidence>
<dbReference type="Proteomes" id="UP000322214">
    <property type="component" value="Chromosome"/>
</dbReference>
<sequence>MKLGIHFALLLSISWPAVTLGQGFETIVKDIVSERAKVVSYHALITGEIEGEPEKVKLSDGSVHVRKRIPVGFTLELALDQESKRRLIARRDHFQVKATGEEEFSRWYVYVETPLSKIYYNDVDGSVGRGFVTKPDRNVPKPKHFDPLALGLMFPGELTTGESLPNIVQKYSVWNKGFVETDLGDGKVRFSGKTETRGEDFFVIVDWEKGIWPLEMAYGAEPIFQQKVSVDQFNGVWLPQDATFMQSDKSTKVTLEWKSINQPIADRLFDLGDVELKYDFSVKRK</sequence>
<dbReference type="RefSeq" id="WP_075086247.1">
    <property type="nucleotide sequence ID" value="NZ_CP042912.1"/>
</dbReference>
<accession>A0A5B9PGB2</accession>
<dbReference type="KEGG" id="mff:MFFC18_35370"/>
<protein>
    <recommendedName>
        <fullName evidence="3">Outer membrane lipoprotein-sorting protein</fullName>
    </recommendedName>
</protein>
<reference evidence="1 2" key="1">
    <citation type="submission" date="2019-08" db="EMBL/GenBank/DDBJ databases">
        <title>Deep-cultivation of Planctomycetes and their phenomic and genomic characterization uncovers novel biology.</title>
        <authorList>
            <person name="Wiegand S."/>
            <person name="Jogler M."/>
            <person name="Boedeker C."/>
            <person name="Pinto D."/>
            <person name="Vollmers J."/>
            <person name="Rivas-Marin E."/>
            <person name="Kohn T."/>
            <person name="Peeters S.H."/>
            <person name="Heuer A."/>
            <person name="Rast P."/>
            <person name="Oberbeckmann S."/>
            <person name="Bunk B."/>
            <person name="Jeske O."/>
            <person name="Meyerdierks A."/>
            <person name="Storesund J.E."/>
            <person name="Kallscheuer N."/>
            <person name="Luecker S."/>
            <person name="Lage O.M."/>
            <person name="Pohl T."/>
            <person name="Merkel B.J."/>
            <person name="Hornburger P."/>
            <person name="Mueller R.-W."/>
            <person name="Bruemmer F."/>
            <person name="Labrenz M."/>
            <person name="Spormann A.M."/>
            <person name="Op den Camp H."/>
            <person name="Overmann J."/>
            <person name="Amann R."/>
            <person name="Jetten M.S.M."/>
            <person name="Mascher T."/>
            <person name="Medema M.H."/>
            <person name="Devos D.P."/>
            <person name="Kaster A.-K."/>
            <person name="Ovreas L."/>
            <person name="Rohde M."/>
            <person name="Galperin M.Y."/>
            <person name="Jogler C."/>
        </authorList>
    </citation>
    <scope>NUCLEOTIDE SEQUENCE [LARGE SCALE GENOMIC DNA]</scope>
    <source>
        <strain evidence="1 2">FC18</strain>
    </source>
</reference>
<evidence type="ECO:0000313" key="2">
    <source>
        <dbReference type="Proteomes" id="UP000322214"/>
    </source>
</evidence>
<dbReference type="AlphaFoldDB" id="A0A5B9PGB2"/>
<dbReference type="EMBL" id="CP042912">
    <property type="protein sequence ID" value="QEG23636.1"/>
    <property type="molecule type" value="Genomic_DNA"/>
</dbReference>